<organism evidence="2 3">
    <name type="scientific">Neonectria punicea</name>
    <dbReference type="NCBI Taxonomy" id="979145"/>
    <lineage>
        <taxon>Eukaryota</taxon>
        <taxon>Fungi</taxon>
        <taxon>Dikarya</taxon>
        <taxon>Ascomycota</taxon>
        <taxon>Pezizomycotina</taxon>
        <taxon>Sordariomycetes</taxon>
        <taxon>Hypocreomycetidae</taxon>
        <taxon>Hypocreales</taxon>
        <taxon>Nectriaceae</taxon>
        <taxon>Neonectria</taxon>
    </lineage>
</organism>
<dbReference type="CDD" id="cd00077">
    <property type="entry name" value="HDc"/>
    <property type="match status" value="1"/>
</dbReference>
<evidence type="ECO:0000259" key="1">
    <source>
        <dbReference type="Pfam" id="PF01966"/>
    </source>
</evidence>
<dbReference type="Gene3D" id="1.10.3210.10">
    <property type="entry name" value="Hypothetical protein af1432"/>
    <property type="match status" value="1"/>
</dbReference>
<evidence type="ECO:0000313" key="2">
    <source>
        <dbReference type="EMBL" id="KAK7424475.1"/>
    </source>
</evidence>
<gene>
    <name evidence="2" type="ORF">QQX98_000440</name>
</gene>
<protein>
    <recommendedName>
        <fullName evidence="1">HD domain-containing protein</fullName>
    </recommendedName>
</protein>
<name>A0ABR1HUA8_9HYPO</name>
<keyword evidence="3" id="KW-1185">Reference proteome</keyword>
<dbReference type="PANTHER" id="PTHR35569:SF1">
    <property type="entry name" value="CYANAMIDE HYDRATASE DDI2-RELATED"/>
    <property type="match status" value="1"/>
</dbReference>
<dbReference type="Proteomes" id="UP001498476">
    <property type="component" value="Unassembled WGS sequence"/>
</dbReference>
<reference evidence="2 3" key="1">
    <citation type="journal article" date="2025" name="Microbiol. Resour. Announc.">
        <title>Draft genome sequences for Neonectria magnoliae and Neonectria punicea, canker pathogens of Liriodendron tulipifera and Acer saccharum in West Virginia.</title>
        <authorList>
            <person name="Petronek H.M."/>
            <person name="Kasson M.T."/>
            <person name="Metheny A.M."/>
            <person name="Stauder C.M."/>
            <person name="Lovett B."/>
            <person name="Lynch S.C."/>
            <person name="Garnas J.R."/>
            <person name="Kasson L.R."/>
            <person name="Stajich J.E."/>
        </authorList>
    </citation>
    <scope>NUCLEOTIDE SEQUENCE [LARGE SCALE GENOMIC DNA]</scope>
    <source>
        <strain evidence="2 3">NRRL 64653</strain>
    </source>
</reference>
<dbReference type="SUPFAM" id="SSF109604">
    <property type="entry name" value="HD-domain/PDEase-like"/>
    <property type="match status" value="1"/>
</dbReference>
<dbReference type="EMBL" id="JAZAVJ010000004">
    <property type="protein sequence ID" value="KAK7424475.1"/>
    <property type="molecule type" value="Genomic_DNA"/>
</dbReference>
<accession>A0ABR1HUA8</accession>
<comment type="caution">
    <text evidence="2">The sequence shown here is derived from an EMBL/GenBank/DDBJ whole genome shotgun (WGS) entry which is preliminary data.</text>
</comment>
<dbReference type="Pfam" id="PF01966">
    <property type="entry name" value="HD"/>
    <property type="match status" value="1"/>
</dbReference>
<feature type="domain" description="HD" evidence="1">
    <location>
        <begin position="6"/>
        <end position="98"/>
    </location>
</feature>
<dbReference type="InterPro" id="IPR003607">
    <property type="entry name" value="HD/PDEase_dom"/>
</dbReference>
<proteinExistence type="predicted"/>
<evidence type="ECO:0000313" key="3">
    <source>
        <dbReference type="Proteomes" id="UP001498476"/>
    </source>
</evidence>
<dbReference type="PANTHER" id="PTHR35569">
    <property type="entry name" value="CYANAMIDE HYDRATASE DDI2-RELATED"/>
    <property type="match status" value="1"/>
</dbReference>
<sequence>MITYWALLIAQKLPQFANVDRELVFVSCILHDMGWAATEGFTSQDKRFEVDGADITRDFLREQEKQNDKGQEGGTEWNESRIQRAWDAIALHTTPSIAMHAAPEVALTNLGVTADFLGPNFALGPGSSLISKEEYQAIMKLFPRSGFTFEGFKEVMCSMCRTKPVTTYDNFVGEFGVRYGTDGQGAGKERFAEEVESRRFINFAKHGLDSLEALDKQE</sequence>
<dbReference type="InterPro" id="IPR006674">
    <property type="entry name" value="HD_domain"/>
</dbReference>